<protein>
    <submittedName>
        <fullName evidence="1">Uncharacterized protein</fullName>
    </submittedName>
</protein>
<reference evidence="1 2" key="1">
    <citation type="submission" date="2021-05" db="EMBL/GenBank/DDBJ databases">
        <title>Genome Assembly of Synthetic Allotetraploid Brassica napus Reveals Homoeologous Exchanges between Subgenomes.</title>
        <authorList>
            <person name="Davis J.T."/>
        </authorList>
    </citation>
    <scope>NUCLEOTIDE SEQUENCE [LARGE SCALE GENOMIC DNA]</scope>
    <source>
        <strain evidence="2">cv. Da-Ae</strain>
        <tissue evidence="1">Seedling</tissue>
    </source>
</reference>
<organism evidence="1 2">
    <name type="scientific">Brassica napus</name>
    <name type="common">Rape</name>
    <dbReference type="NCBI Taxonomy" id="3708"/>
    <lineage>
        <taxon>Eukaryota</taxon>
        <taxon>Viridiplantae</taxon>
        <taxon>Streptophyta</taxon>
        <taxon>Embryophyta</taxon>
        <taxon>Tracheophyta</taxon>
        <taxon>Spermatophyta</taxon>
        <taxon>Magnoliopsida</taxon>
        <taxon>eudicotyledons</taxon>
        <taxon>Gunneridae</taxon>
        <taxon>Pentapetalae</taxon>
        <taxon>rosids</taxon>
        <taxon>malvids</taxon>
        <taxon>Brassicales</taxon>
        <taxon>Brassicaceae</taxon>
        <taxon>Brassiceae</taxon>
        <taxon>Brassica</taxon>
    </lineage>
</organism>
<evidence type="ECO:0000313" key="1">
    <source>
        <dbReference type="EMBL" id="KAH0882533.1"/>
    </source>
</evidence>
<keyword evidence="2" id="KW-1185">Reference proteome</keyword>
<gene>
    <name evidence="1" type="ORF">HID58_058629</name>
</gene>
<accession>A0ABQ7ZR99</accession>
<dbReference type="Proteomes" id="UP000824890">
    <property type="component" value="Unassembled WGS sequence"/>
</dbReference>
<comment type="caution">
    <text evidence="1">The sequence shown here is derived from an EMBL/GenBank/DDBJ whole genome shotgun (WGS) entry which is preliminary data.</text>
</comment>
<feature type="non-terminal residue" evidence="1">
    <location>
        <position position="1"/>
    </location>
</feature>
<dbReference type="EMBL" id="JAGKQM010000014">
    <property type="protein sequence ID" value="KAH0882533.1"/>
    <property type="molecule type" value="Genomic_DNA"/>
</dbReference>
<proteinExistence type="predicted"/>
<name>A0ABQ7ZR99_BRANA</name>
<evidence type="ECO:0000313" key="2">
    <source>
        <dbReference type="Proteomes" id="UP000824890"/>
    </source>
</evidence>
<sequence length="81" mass="9513">CLKHQMKWKSDPNYTKSWYDRGRGHVKSMSFSYFETLTVNSTMMARGTDGMGTILQPIIFMKENRMREEVSRESTCPHMSL</sequence>